<evidence type="ECO:0000313" key="6">
    <source>
        <dbReference type="EMBL" id="EMA44052.1"/>
    </source>
</evidence>
<comment type="caution">
    <text evidence="6">The sequence shown here is derived from an EMBL/GenBank/DDBJ whole genome shotgun (WGS) entry which is preliminary data.</text>
</comment>
<feature type="compositionally biased region" description="Gly residues" evidence="2">
    <location>
        <begin position="239"/>
        <end position="251"/>
    </location>
</feature>
<feature type="compositionally biased region" description="Acidic residues" evidence="2">
    <location>
        <begin position="190"/>
        <end position="222"/>
    </location>
</feature>
<sequence length="272" mass="27162">MAGALTTNGLQPQESPTNTTTGGGDAATDGSPSVTFDDQESSGESLLVASATLPRQGFVAIYDSSQSGNQTDQVIGASYLLEPGTSDNIRIALDESLDSSASLTAVVHADTNENGEFDYVSSDGQEDTALTPEGDRRIVDIAQVTVENAAGTNDSAADGSNTTTAPSDDEAANATTDETTADGMTTADETSAEETTADETSAEETTAEETAAEETAADDAAEATDAADGAAANDTNGSGDSGSSGAFGPGFGPVVAVIALLAAALLAGRRRE</sequence>
<dbReference type="NCBIfam" id="TIGR04126">
    <property type="entry name" value="PGF_CTERM"/>
    <property type="match status" value="1"/>
</dbReference>
<dbReference type="Pfam" id="PF23951">
    <property type="entry name" value="DUF7282"/>
    <property type="match status" value="1"/>
</dbReference>
<feature type="compositionally biased region" description="Low complexity" evidence="2">
    <location>
        <begin position="172"/>
        <end position="189"/>
    </location>
</feature>
<proteinExistence type="predicted"/>
<evidence type="ECO:0000256" key="1">
    <source>
        <dbReference type="ARBA" id="ARBA00022729"/>
    </source>
</evidence>
<feature type="domain" description="DUF7282" evidence="5">
    <location>
        <begin position="32"/>
        <end position="145"/>
    </location>
</feature>
<keyword evidence="1" id="KW-0732">Signal</keyword>
<evidence type="ECO:0000256" key="3">
    <source>
        <dbReference type="SAM" id="Phobius"/>
    </source>
</evidence>
<feature type="transmembrane region" description="Helical" evidence="3">
    <location>
        <begin position="246"/>
        <end position="267"/>
    </location>
</feature>
<feature type="compositionally biased region" description="Low complexity" evidence="2">
    <location>
        <begin position="223"/>
        <end position="238"/>
    </location>
</feature>
<gene>
    <name evidence="6" type="ORF">C449_11018</name>
</gene>
<evidence type="ECO:0000313" key="7">
    <source>
        <dbReference type="Proteomes" id="UP000011669"/>
    </source>
</evidence>
<reference evidence="6 7" key="1">
    <citation type="journal article" date="2014" name="PLoS Genet.">
        <title>Phylogenetically driven sequencing of extremely halophilic archaea reveals strategies for static and dynamic osmo-response.</title>
        <authorList>
            <person name="Becker E.A."/>
            <person name="Seitzer P.M."/>
            <person name="Tritt A."/>
            <person name="Larsen D."/>
            <person name="Krusor M."/>
            <person name="Yao A.I."/>
            <person name="Wu D."/>
            <person name="Madern D."/>
            <person name="Eisen J.A."/>
            <person name="Darling A.E."/>
            <person name="Facciotti M.T."/>
        </authorList>
    </citation>
    <scope>NUCLEOTIDE SEQUENCE [LARGE SCALE GENOMIC DNA]</scope>
    <source>
        <strain evidence="6 7">DSM 5350</strain>
    </source>
</reference>
<feature type="region of interest" description="Disordered" evidence="2">
    <location>
        <begin position="1"/>
        <end position="48"/>
    </location>
</feature>
<organism evidence="6 7">
    <name type="scientific">Halococcus saccharolyticus DSM 5350</name>
    <dbReference type="NCBI Taxonomy" id="1227455"/>
    <lineage>
        <taxon>Archaea</taxon>
        <taxon>Methanobacteriati</taxon>
        <taxon>Methanobacteriota</taxon>
        <taxon>Stenosarchaea group</taxon>
        <taxon>Halobacteria</taxon>
        <taxon>Halobacteriales</taxon>
        <taxon>Halococcaceae</taxon>
        <taxon>Halococcus</taxon>
    </lineage>
</organism>
<dbReference type="InterPro" id="IPR055706">
    <property type="entry name" value="Slg1/2_DUF7282"/>
</dbReference>
<dbReference type="InterPro" id="IPR026371">
    <property type="entry name" value="PGF_CTERM"/>
</dbReference>
<keyword evidence="7" id="KW-1185">Reference proteome</keyword>
<name>M0ME70_9EURY</name>
<dbReference type="GO" id="GO:0005886">
    <property type="term" value="C:plasma membrane"/>
    <property type="evidence" value="ECO:0007669"/>
    <property type="project" value="UniProtKB-SubCell"/>
</dbReference>
<dbReference type="InParanoid" id="M0ME70"/>
<dbReference type="PATRIC" id="fig|1227455.4.peg.2259"/>
<evidence type="ECO:0000259" key="4">
    <source>
        <dbReference type="Pfam" id="PF18204"/>
    </source>
</evidence>
<dbReference type="Pfam" id="PF18204">
    <property type="entry name" value="PGF-CTERM"/>
    <property type="match status" value="1"/>
</dbReference>
<keyword evidence="3" id="KW-0472">Membrane</keyword>
<evidence type="ECO:0000259" key="5">
    <source>
        <dbReference type="Pfam" id="PF23951"/>
    </source>
</evidence>
<dbReference type="Proteomes" id="UP000011669">
    <property type="component" value="Unassembled WGS sequence"/>
</dbReference>
<dbReference type="GO" id="GO:0030115">
    <property type="term" value="C:S-layer"/>
    <property type="evidence" value="ECO:0007669"/>
    <property type="project" value="UniProtKB-SubCell"/>
</dbReference>
<keyword evidence="3" id="KW-1133">Transmembrane helix</keyword>
<dbReference type="EMBL" id="AOMD01000025">
    <property type="protein sequence ID" value="EMA44052.1"/>
    <property type="molecule type" value="Genomic_DNA"/>
</dbReference>
<feature type="domain" description="PGF-CTERM archaeal protein-sorting signal" evidence="4">
    <location>
        <begin position="249"/>
        <end position="270"/>
    </location>
</feature>
<dbReference type="AlphaFoldDB" id="M0ME70"/>
<feature type="compositionally biased region" description="Polar residues" evidence="2">
    <location>
        <begin position="150"/>
        <end position="166"/>
    </location>
</feature>
<protein>
    <recommendedName>
        <fullName evidence="8">PGF-CTERM sorting domain-containing protein</fullName>
    </recommendedName>
</protein>
<feature type="region of interest" description="Disordered" evidence="2">
    <location>
        <begin position="149"/>
        <end position="251"/>
    </location>
</feature>
<evidence type="ECO:0008006" key="8">
    <source>
        <dbReference type="Google" id="ProtNLM"/>
    </source>
</evidence>
<accession>M0ME70</accession>
<keyword evidence="3" id="KW-0812">Transmembrane</keyword>
<feature type="compositionally biased region" description="Polar residues" evidence="2">
    <location>
        <begin position="1"/>
        <end position="18"/>
    </location>
</feature>
<evidence type="ECO:0000256" key="2">
    <source>
        <dbReference type="SAM" id="MobiDB-lite"/>
    </source>
</evidence>